<comment type="caution">
    <text evidence="1">The sequence shown here is derived from an EMBL/GenBank/DDBJ whole genome shotgun (WGS) entry which is preliminary data.</text>
</comment>
<dbReference type="RefSeq" id="WP_285521450.1">
    <property type="nucleotide sequence ID" value="NZ_JASNGB010000016.1"/>
</dbReference>
<dbReference type="PANTHER" id="PTHR38451:SF1">
    <property type="entry name" value="TRNA (ADENINE(22)-N(1))-METHYLTRANSFERASE"/>
    <property type="match status" value="1"/>
</dbReference>
<dbReference type="Gene3D" id="3.40.50.150">
    <property type="entry name" value="Vaccinia Virus protein VP39"/>
    <property type="match status" value="1"/>
</dbReference>
<dbReference type="SUPFAM" id="SSF53335">
    <property type="entry name" value="S-adenosyl-L-methionine-dependent methyltransferases"/>
    <property type="match status" value="1"/>
</dbReference>
<gene>
    <name evidence="1" type="ORF">QOL99_03670</name>
</gene>
<dbReference type="EMBL" id="JASNGB010000016">
    <property type="protein sequence ID" value="MDL2343244.1"/>
    <property type="molecule type" value="Genomic_DNA"/>
</dbReference>
<dbReference type="Pfam" id="PF04816">
    <property type="entry name" value="TrmK"/>
    <property type="match status" value="1"/>
</dbReference>
<protein>
    <submittedName>
        <fullName evidence="1">tRNA (Adenine(22)-N(1))-methyltransferase TrmK</fullName>
    </submittedName>
</protein>
<dbReference type="InterPro" id="IPR006901">
    <property type="entry name" value="TrmK"/>
</dbReference>
<keyword evidence="2" id="KW-1185">Reference proteome</keyword>
<dbReference type="Proteomes" id="UP001302059">
    <property type="component" value="Unassembled WGS sequence"/>
</dbReference>
<dbReference type="PANTHER" id="PTHR38451">
    <property type="entry name" value="TRNA (ADENINE(22)-N(1))-METHYLTRANSFERASE"/>
    <property type="match status" value="1"/>
</dbReference>
<organism evidence="1 2">
    <name type="scientific">Deinococcus rhizophilus</name>
    <dbReference type="NCBI Taxonomy" id="3049544"/>
    <lineage>
        <taxon>Bacteria</taxon>
        <taxon>Thermotogati</taxon>
        <taxon>Deinococcota</taxon>
        <taxon>Deinococci</taxon>
        <taxon>Deinococcales</taxon>
        <taxon>Deinococcaceae</taxon>
        <taxon>Deinococcus</taxon>
    </lineage>
</organism>
<reference evidence="1 2" key="1">
    <citation type="submission" date="2023-05" db="EMBL/GenBank/DDBJ databases">
        <authorList>
            <person name="Gao F."/>
        </authorList>
    </citation>
    <scope>NUCLEOTIDE SEQUENCE [LARGE SCALE GENOMIC DNA]</scope>
    <source>
        <strain evidence="1 2">MIMF12</strain>
    </source>
</reference>
<proteinExistence type="predicted"/>
<accession>A0ABT7JDV6</accession>
<sequence length="227" mass="24039">MNAPTLDARLEAVLSLICAESHADIGSDHAKLPIRLIREGRIGRGVIVELNPGPLALARRNVARARLEAVLEVRGGDGFGPLAPGEVESASVTGMGAGTVAGILSRAGERLPPALVLQPNDSPAPIRTWARANGYHLTAERLIPGHWPYPVLRLERAGGNDPAYAGLPLAAALRYGPHLLREGSTLLRRQVWDDVVRLTPLAAPGRTAQVELDTARAALDVLGETGR</sequence>
<evidence type="ECO:0000313" key="2">
    <source>
        <dbReference type="Proteomes" id="UP001302059"/>
    </source>
</evidence>
<dbReference type="InterPro" id="IPR029063">
    <property type="entry name" value="SAM-dependent_MTases_sf"/>
</dbReference>
<evidence type="ECO:0000313" key="1">
    <source>
        <dbReference type="EMBL" id="MDL2343244.1"/>
    </source>
</evidence>
<name>A0ABT7JDV6_9DEIO</name>